<dbReference type="EMBL" id="FMVW01000003">
    <property type="protein sequence ID" value="SCZ34019.1"/>
    <property type="molecule type" value="Genomic_DNA"/>
</dbReference>
<keyword evidence="2" id="KW-1185">Reference proteome</keyword>
<dbReference type="AlphaFoldDB" id="A0A1G5NBA1"/>
<name>A0A1G5NBA1_AFIMA</name>
<dbReference type="Proteomes" id="UP000199347">
    <property type="component" value="Unassembled WGS sequence"/>
</dbReference>
<protein>
    <submittedName>
        <fullName evidence="1">Uncharacterized protein</fullName>
    </submittedName>
</protein>
<organism evidence="1 2">
    <name type="scientific">Afifella marina DSM 2698</name>
    <dbReference type="NCBI Taxonomy" id="1120955"/>
    <lineage>
        <taxon>Bacteria</taxon>
        <taxon>Pseudomonadati</taxon>
        <taxon>Pseudomonadota</taxon>
        <taxon>Alphaproteobacteria</taxon>
        <taxon>Hyphomicrobiales</taxon>
        <taxon>Afifellaceae</taxon>
        <taxon>Afifella</taxon>
    </lineage>
</organism>
<dbReference type="OrthoDB" id="8436769at2"/>
<evidence type="ECO:0000313" key="2">
    <source>
        <dbReference type="Proteomes" id="UP000199347"/>
    </source>
</evidence>
<reference evidence="1 2" key="1">
    <citation type="submission" date="2016-10" db="EMBL/GenBank/DDBJ databases">
        <authorList>
            <person name="de Groot N.N."/>
        </authorList>
    </citation>
    <scope>NUCLEOTIDE SEQUENCE [LARGE SCALE GENOMIC DNA]</scope>
    <source>
        <strain evidence="1 2">DSM 2698</strain>
    </source>
</reference>
<gene>
    <name evidence="1" type="ORF">SAMN03080610_01621</name>
</gene>
<dbReference type="STRING" id="1120955.SAMN03080610_01621"/>
<proteinExistence type="predicted"/>
<sequence length="286" mass="31546">MNRRDFLLSSGGAAVATMMGASSGYAFDLKHSPESVYDNLSRALWASTNRQSQKAAYVIAAPWCGVCRALYQAIREQAPDCDFRFVWQNDRSELQIKIAYSTYFHDGDNQLIPYQNNEPKTEGVSTAQLDLTSGINETTISSVGPYIRPFVSGGGGSSTGFGWGYPTIIYKSQGRIKAVTGLPPDMAALVASIDSGLDRPTPTPELLAAVREPLQLWKTREGNRFAQEEKVLLYAAPLTDAPVVEELERGRGYPAYTETDYAGHRWLGLKAFGETWPIVWGKVEQF</sequence>
<dbReference type="RefSeq" id="WP_092811443.1">
    <property type="nucleotide sequence ID" value="NZ_FMVW01000003.1"/>
</dbReference>
<accession>A0A1G5NBA1</accession>
<evidence type="ECO:0000313" key="1">
    <source>
        <dbReference type="EMBL" id="SCZ34019.1"/>
    </source>
</evidence>